<dbReference type="PANTHER" id="PTHR33408:SF2">
    <property type="entry name" value="TRANSPOSASE DDE DOMAIN-CONTAINING PROTEIN"/>
    <property type="match status" value="1"/>
</dbReference>
<dbReference type="RefSeq" id="WP_013086034.1">
    <property type="nucleotide sequence ID" value="NZ_CP047142.1"/>
</dbReference>
<dbReference type="Proteomes" id="UP000198437">
    <property type="component" value="Unassembled WGS sequence"/>
</dbReference>
<gene>
    <name evidence="1" type="ORF">AYP82_03440</name>
</gene>
<name>A0A1C2D514_9LACO</name>
<sequence>MEDEGLINEGAVFIDGTKIEADANRYTFVWRKAVEKYHEKLKGQAVELYDELITKEKEVVKKMEKEKVQTSQGLEKLARETEEEINQLTEEFLLGVTATLRPIMTLPLCI</sequence>
<proteinExistence type="predicted"/>
<evidence type="ECO:0000313" key="2">
    <source>
        <dbReference type="Proteomes" id="UP000198437"/>
    </source>
</evidence>
<protein>
    <recommendedName>
        <fullName evidence="3">Transposase</fullName>
    </recommendedName>
</protein>
<evidence type="ECO:0008006" key="3">
    <source>
        <dbReference type="Google" id="ProtNLM"/>
    </source>
</evidence>
<evidence type="ECO:0000313" key="1">
    <source>
        <dbReference type="EMBL" id="OXC20889.1"/>
    </source>
</evidence>
<comment type="caution">
    <text evidence="1">The sequence shown here is derived from an EMBL/GenBank/DDBJ whole genome shotgun (WGS) entry which is preliminary data.</text>
</comment>
<dbReference type="AlphaFoldDB" id="A0A1C2D514"/>
<dbReference type="EMBL" id="LYQW01000048">
    <property type="protein sequence ID" value="OXC20889.1"/>
    <property type="molecule type" value="Genomic_DNA"/>
</dbReference>
<accession>A0A1C2D514</accession>
<organism evidence="1 2">
    <name type="scientific">Lactobacillus crispatus</name>
    <dbReference type="NCBI Taxonomy" id="47770"/>
    <lineage>
        <taxon>Bacteria</taxon>
        <taxon>Bacillati</taxon>
        <taxon>Bacillota</taxon>
        <taxon>Bacilli</taxon>
        <taxon>Lactobacillales</taxon>
        <taxon>Lactobacillaceae</taxon>
        <taxon>Lactobacillus</taxon>
    </lineage>
</organism>
<dbReference type="PANTHER" id="PTHR33408">
    <property type="entry name" value="TRANSPOSASE"/>
    <property type="match status" value="1"/>
</dbReference>
<reference evidence="1 2" key="1">
    <citation type="submission" date="2016-05" db="EMBL/GenBank/DDBJ databases">
        <authorList>
            <person name="Johnson T.J."/>
            <person name="Youmans B.P."/>
            <person name="Case K.A."/>
        </authorList>
    </citation>
    <scope>NUCLEOTIDE SEQUENCE [LARGE SCALE GENOMIC DNA]</scope>
    <source>
        <strain evidence="1 2">UMNLC6</strain>
    </source>
</reference>